<keyword evidence="6 10" id="KW-0067">ATP-binding</keyword>
<dbReference type="InterPro" id="IPR015856">
    <property type="entry name" value="ABC_transpr_CbiO/EcfA_su"/>
</dbReference>
<dbReference type="PROSITE" id="PS50893">
    <property type="entry name" value="ABC_TRANSPORTER_2"/>
    <property type="match status" value="2"/>
</dbReference>
<comment type="similarity">
    <text evidence="2">Belongs to the ABC transporter superfamily.</text>
</comment>
<dbReference type="GO" id="GO:0042626">
    <property type="term" value="F:ATPase-coupled transmembrane transporter activity"/>
    <property type="evidence" value="ECO:0007669"/>
    <property type="project" value="TreeGrafter"/>
</dbReference>
<dbReference type="AlphaFoldDB" id="A0A926DCW7"/>
<protein>
    <submittedName>
        <fullName evidence="10">ATP-binding cassette domain-containing protein</fullName>
    </submittedName>
</protein>
<proteinExistence type="inferred from homology"/>
<evidence type="ECO:0000256" key="6">
    <source>
        <dbReference type="ARBA" id="ARBA00022840"/>
    </source>
</evidence>
<evidence type="ECO:0000313" key="10">
    <source>
        <dbReference type="EMBL" id="MBC8535798.1"/>
    </source>
</evidence>
<evidence type="ECO:0000256" key="8">
    <source>
        <dbReference type="ARBA" id="ARBA00023136"/>
    </source>
</evidence>
<evidence type="ECO:0000256" key="3">
    <source>
        <dbReference type="ARBA" id="ARBA00022448"/>
    </source>
</evidence>
<dbReference type="SMART" id="SM00382">
    <property type="entry name" value="AAA"/>
    <property type="match status" value="2"/>
</dbReference>
<dbReference type="EMBL" id="JACRSP010000002">
    <property type="protein sequence ID" value="MBC8535798.1"/>
    <property type="molecule type" value="Genomic_DNA"/>
</dbReference>
<dbReference type="PANTHER" id="PTHR43553">
    <property type="entry name" value="HEAVY METAL TRANSPORTER"/>
    <property type="match status" value="1"/>
</dbReference>
<dbReference type="Gene3D" id="3.40.50.300">
    <property type="entry name" value="P-loop containing nucleotide triphosphate hydrolases"/>
    <property type="match status" value="2"/>
</dbReference>
<reference evidence="10" key="1">
    <citation type="submission" date="2020-08" db="EMBL/GenBank/DDBJ databases">
        <title>Genome public.</title>
        <authorList>
            <person name="Liu C."/>
            <person name="Sun Q."/>
        </authorList>
    </citation>
    <scope>NUCLEOTIDE SEQUENCE</scope>
    <source>
        <strain evidence="10">BX7</strain>
    </source>
</reference>
<dbReference type="InterPro" id="IPR050095">
    <property type="entry name" value="ECF_ABC_transporter_ATP-bd"/>
</dbReference>
<dbReference type="GO" id="GO:0016887">
    <property type="term" value="F:ATP hydrolysis activity"/>
    <property type="evidence" value="ECO:0007669"/>
    <property type="project" value="InterPro"/>
</dbReference>
<gene>
    <name evidence="10" type="ORF">H8695_03715</name>
</gene>
<dbReference type="Pfam" id="PF00005">
    <property type="entry name" value="ABC_tran"/>
    <property type="match status" value="2"/>
</dbReference>
<dbReference type="Proteomes" id="UP000620366">
    <property type="component" value="Unassembled WGS sequence"/>
</dbReference>
<dbReference type="InterPro" id="IPR017871">
    <property type="entry name" value="ABC_transporter-like_CS"/>
</dbReference>
<organism evidence="10 11">
    <name type="scientific">Feifania hominis</name>
    <dbReference type="NCBI Taxonomy" id="2763660"/>
    <lineage>
        <taxon>Bacteria</taxon>
        <taxon>Bacillati</taxon>
        <taxon>Bacillota</taxon>
        <taxon>Clostridia</taxon>
        <taxon>Eubacteriales</taxon>
        <taxon>Feifaniaceae</taxon>
        <taxon>Feifania</taxon>
    </lineage>
</organism>
<evidence type="ECO:0000313" key="11">
    <source>
        <dbReference type="Proteomes" id="UP000620366"/>
    </source>
</evidence>
<keyword evidence="7" id="KW-1278">Translocase</keyword>
<evidence type="ECO:0000256" key="4">
    <source>
        <dbReference type="ARBA" id="ARBA00022475"/>
    </source>
</evidence>
<evidence type="ECO:0000256" key="1">
    <source>
        <dbReference type="ARBA" id="ARBA00004202"/>
    </source>
</evidence>
<feature type="domain" description="ABC transporter" evidence="9">
    <location>
        <begin position="4"/>
        <end position="242"/>
    </location>
</feature>
<keyword evidence="8" id="KW-0472">Membrane</keyword>
<keyword evidence="4" id="KW-1003">Cell membrane</keyword>
<dbReference type="GO" id="GO:0005524">
    <property type="term" value="F:ATP binding"/>
    <property type="evidence" value="ECO:0007669"/>
    <property type="project" value="UniProtKB-KW"/>
</dbReference>
<dbReference type="RefSeq" id="WP_249299542.1">
    <property type="nucleotide sequence ID" value="NZ_JACRSP010000002.1"/>
</dbReference>
<accession>A0A926DCW7</accession>
<evidence type="ECO:0000256" key="7">
    <source>
        <dbReference type="ARBA" id="ARBA00022967"/>
    </source>
</evidence>
<dbReference type="InterPro" id="IPR003439">
    <property type="entry name" value="ABC_transporter-like_ATP-bd"/>
</dbReference>
<dbReference type="SUPFAM" id="SSF52540">
    <property type="entry name" value="P-loop containing nucleoside triphosphate hydrolases"/>
    <property type="match status" value="2"/>
</dbReference>
<evidence type="ECO:0000256" key="5">
    <source>
        <dbReference type="ARBA" id="ARBA00022741"/>
    </source>
</evidence>
<evidence type="ECO:0000259" key="9">
    <source>
        <dbReference type="PROSITE" id="PS50893"/>
    </source>
</evidence>
<sequence>MEQIAFQNLSFTYPASPRPALDGVTLSIEAGEFVTLCGVSGCGKSTLLRQLKSVLTPHGQRSGEVLFEGLALTALGARREAAEIGYVMQNPDSQIVTDKVWHELAFGLESLGLPQQTIRLRVAEMASYFGIADWFHRDVSTLSGGQKQLLNLASVMAMSPSVLLLDEPTSQLDPIAAADFLQTVRRLNRELGVTVLLTEHRLEEALPLSDRAVVLDGGRVLADGSPREIGARLRALGHPMFRSMPAPMQLYGLLNGVGPAPLTVREGRDFLQTLPLVPDDTAAPDEPAAQPAALTFDEVWFRYERHSEDVLKGLSLRVPAGRCCAMVGANGAGKSTALALAMGLRRPLRGHVQTTLRTGMLPQSPETLFAKGTVHEELAEMTEDPARIEEMISLCELSSLLDAHPYDLSGGEQQRAALAKVLLTEPQLLLLDEPTKGMDGAFKEKFGALLRRLCAGGVTVLLVSHDVEFCARYADFCALFFDGQIVSSGTPASFFPGNHFYTTAANRMCRGLFPHAITVEEVCALCKKQL</sequence>
<feature type="domain" description="ABC transporter" evidence="9">
    <location>
        <begin position="294"/>
        <end position="507"/>
    </location>
</feature>
<dbReference type="CDD" id="cd03225">
    <property type="entry name" value="ABC_cobalt_CbiO_domain1"/>
    <property type="match status" value="2"/>
</dbReference>
<name>A0A926DCW7_9FIRM</name>
<dbReference type="InterPro" id="IPR003593">
    <property type="entry name" value="AAA+_ATPase"/>
</dbReference>
<keyword evidence="5" id="KW-0547">Nucleotide-binding</keyword>
<keyword evidence="3" id="KW-0813">Transport</keyword>
<dbReference type="InterPro" id="IPR027417">
    <property type="entry name" value="P-loop_NTPase"/>
</dbReference>
<dbReference type="GO" id="GO:0043190">
    <property type="term" value="C:ATP-binding cassette (ABC) transporter complex"/>
    <property type="evidence" value="ECO:0007669"/>
    <property type="project" value="TreeGrafter"/>
</dbReference>
<comment type="subcellular location">
    <subcellularLocation>
        <location evidence="1">Cell membrane</location>
        <topology evidence="1">Peripheral membrane protein</topology>
    </subcellularLocation>
</comment>
<comment type="caution">
    <text evidence="10">The sequence shown here is derived from an EMBL/GenBank/DDBJ whole genome shotgun (WGS) entry which is preliminary data.</text>
</comment>
<evidence type="ECO:0000256" key="2">
    <source>
        <dbReference type="ARBA" id="ARBA00005417"/>
    </source>
</evidence>
<dbReference type="PROSITE" id="PS00211">
    <property type="entry name" value="ABC_TRANSPORTER_1"/>
    <property type="match status" value="2"/>
</dbReference>
<keyword evidence="11" id="KW-1185">Reference proteome</keyword>
<dbReference type="PANTHER" id="PTHR43553:SF27">
    <property type="entry name" value="ENERGY-COUPLING FACTOR TRANSPORTER ATP-BINDING PROTEIN ECFA2"/>
    <property type="match status" value="1"/>
</dbReference>